<dbReference type="InterPro" id="IPR052709">
    <property type="entry name" value="Transposase-MT_Hybrid"/>
</dbReference>
<dbReference type="Gene3D" id="3.30.420.10">
    <property type="entry name" value="Ribonuclease H-like superfamily/Ribonuclease H"/>
    <property type="match status" value="1"/>
</dbReference>
<dbReference type="PANTHER" id="PTHR46060">
    <property type="entry name" value="MARINER MOS1 TRANSPOSASE-LIKE PROTEIN"/>
    <property type="match status" value="1"/>
</dbReference>
<sequence>MVDNDSSFRQRAVIKFLVKEEKSTAEIHLRLQRAYGDVCMGASSVRRWVKHFEDGNTSIQDNPDLAPSDYHLSGSVKEQLRGQRYETLEDIRKAVRQCLREDETDFYSKGIFKLTEWRKNVCKEMETMLKTRRYCVSGLDKPRGNRPLYLAVSLRFANNRTDSCSFGNNPTLLEPLIREISSSFSLSLDDRPSIDSQLKMAAPFKLTLVKENFMLTYGTEAEIRLLRPLVGYTMLHYKGSEDKISELGVND</sequence>
<keyword evidence="3" id="KW-1185">Reference proteome</keyword>
<evidence type="ECO:0000313" key="2">
    <source>
        <dbReference type="EMBL" id="KAJ4451241.1"/>
    </source>
</evidence>
<reference evidence="2 3" key="1">
    <citation type="journal article" date="2022" name="Allergy">
        <title>Genome assembly and annotation of Periplaneta americana reveal a comprehensive cockroach allergen profile.</title>
        <authorList>
            <person name="Wang L."/>
            <person name="Xiong Q."/>
            <person name="Saelim N."/>
            <person name="Wang L."/>
            <person name="Nong W."/>
            <person name="Wan A.T."/>
            <person name="Shi M."/>
            <person name="Liu X."/>
            <person name="Cao Q."/>
            <person name="Hui J.H.L."/>
            <person name="Sookrung N."/>
            <person name="Leung T.F."/>
            <person name="Tungtrongchitr A."/>
            <person name="Tsui S.K.W."/>
        </authorList>
    </citation>
    <scope>NUCLEOTIDE SEQUENCE [LARGE SCALE GENOMIC DNA]</scope>
    <source>
        <strain evidence="2">PWHHKU_190912</strain>
    </source>
</reference>
<dbReference type="InterPro" id="IPR041426">
    <property type="entry name" value="Mos1_HTH"/>
</dbReference>
<organism evidence="2 3">
    <name type="scientific">Periplaneta americana</name>
    <name type="common">American cockroach</name>
    <name type="synonym">Blatta americana</name>
    <dbReference type="NCBI Taxonomy" id="6978"/>
    <lineage>
        <taxon>Eukaryota</taxon>
        <taxon>Metazoa</taxon>
        <taxon>Ecdysozoa</taxon>
        <taxon>Arthropoda</taxon>
        <taxon>Hexapoda</taxon>
        <taxon>Insecta</taxon>
        <taxon>Pterygota</taxon>
        <taxon>Neoptera</taxon>
        <taxon>Polyneoptera</taxon>
        <taxon>Dictyoptera</taxon>
        <taxon>Blattodea</taxon>
        <taxon>Blattoidea</taxon>
        <taxon>Blattidae</taxon>
        <taxon>Blattinae</taxon>
        <taxon>Periplaneta</taxon>
    </lineage>
</organism>
<accession>A0ABQ8TWZ4</accession>
<dbReference type="PANTHER" id="PTHR46060:SF1">
    <property type="entry name" value="MARINER MOS1 TRANSPOSASE-LIKE PROTEIN"/>
    <property type="match status" value="1"/>
</dbReference>
<gene>
    <name evidence="2" type="ORF">ANN_02702</name>
</gene>
<dbReference type="InterPro" id="IPR036397">
    <property type="entry name" value="RNaseH_sf"/>
</dbReference>
<evidence type="ECO:0000259" key="1">
    <source>
        <dbReference type="Pfam" id="PF17906"/>
    </source>
</evidence>
<proteinExistence type="predicted"/>
<comment type="caution">
    <text evidence="2">The sequence shown here is derived from an EMBL/GenBank/DDBJ whole genome shotgun (WGS) entry which is preliminary data.</text>
</comment>
<evidence type="ECO:0000313" key="3">
    <source>
        <dbReference type="Proteomes" id="UP001148838"/>
    </source>
</evidence>
<dbReference type="Pfam" id="PF17906">
    <property type="entry name" value="HTH_48"/>
    <property type="match status" value="1"/>
</dbReference>
<protein>
    <recommendedName>
        <fullName evidence="1">Mos1 transposase HTH domain-containing protein</fullName>
    </recommendedName>
</protein>
<feature type="domain" description="Mos1 transposase HTH" evidence="1">
    <location>
        <begin position="11"/>
        <end position="56"/>
    </location>
</feature>
<name>A0ABQ8TWZ4_PERAM</name>
<dbReference type="Proteomes" id="UP001148838">
    <property type="component" value="Unassembled WGS sequence"/>
</dbReference>
<dbReference type="EMBL" id="JAJSOF020000001">
    <property type="protein sequence ID" value="KAJ4451241.1"/>
    <property type="molecule type" value="Genomic_DNA"/>
</dbReference>